<protein>
    <submittedName>
        <fullName evidence="3">Transmembrane protein</fullName>
    </submittedName>
</protein>
<accession>A0A2C6L406</accession>
<evidence type="ECO:0000256" key="2">
    <source>
        <dbReference type="SAM" id="Phobius"/>
    </source>
</evidence>
<dbReference type="VEuPathDB" id="ToxoDB:CSUI_003680"/>
<organism evidence="3 4">
    <name type="scientific">Cystoisospora suis</name>
    <dbReference type="NCBI Taxonomy" id="483139"/>
    <lineage>
        <taxon>Eukaryota</taxon>
        <taxon>Sar</taxon>
        <taxon>Alveolata</taxon>
        <taxon>Apicomplexa</taxon>
        <taxon>Conoidasida</taxon>
        <taxon>Coccidia</taxon>
        <taxon>Eucoccidiorida</taxon>
        <taxon>Eimeriorina</taxon>
        <taxon>Sarcocystidae</taxon>
        <taxon>Cystoisospora</taxon>
    </lineage>
</organism>
<feature type="transmembrane region" description="Helical" evidence="2">
    <location>
        <begin position="75"/>
        <end position="93"/>
    </location>
</feature>
<gene>
    <name evidence="3" type="ORF">CSUI_003680</name>
</gene>
<comment type="caution">
    <text evidence="3">The sequence shown here is derived from an EMBL/GenBank/DDBJ whole genome shotgun (WGS) entry which is preliminary data.</text>
</comment>
<evidence type="ECO:0000256" key="1">
    <source>
        <dbReference type="SAM" id="MobiDB-lite"/>
    </source>
</evidence>
<sequence length="413" mass="46817">MASQIPVCSARARVAEHAVPDPPSEIPANHDDPERARRIQENRKKNDKFWRDIFVETGVRRYRAPVEENIWKQRLTILAVFVIIIAGISQAVYRAYIDFHFGFKNIDVTDTERLKGSRCDASIISRVPRCLPRLQWMIQPVVFLFLSEVMFGGSPWIVLCRWPENQKWKLPELLDRHRQELMKFGSLGSIDCSASLPSGAKFSERFRIPSSTEAMVITNGKAPRFLNVWALKNWENLSSFLQRNTKVDVRTVEENISFTKHCLYPPGSRCLVFLRKGGFTPETKNKVIAGTLGKKGQTRKLKVVTVDTGKYQVNGLDIGPTAFYVTKVACIANISPPPTPEAKKKKDVSKDTFHHVLYEGELKDTRSLLAFAERCIGAKENSYGFQRMAKPPALRRRSSASDAPPKKAKRKSA</sequence>
<dbReference type="OrthoDB" id="329374at2759"/>
<dbReference type="AlphaFoldDB" id="A0A2C6L406"/>
<evidence type="ECO:0000313" key="3">
    <source>
        <dbReference type="EMBL" id="PHJ22472.1"/>
    </source>
</evidence>
<dbReference type="EMBL" id="MIGC01001660">
    <property type="protein sequence ID" value="PHJ22472.1"/>
    <property type="molecule type" value="Genomic_DNA"/>
</dbReference>
<reference evidence="3 4" key="1">
    <citation type="journal article" date="2017" name="Int. J. Parasitol.">
        <title>The genome of the protozoan parasite Cystoisospora suis and a reverse vaccinology approach to identify vaccine candidates.</title>
        <authorList>
            <person name="Palmieri N."/>
            <person name="Shrestha A."/>
            <person name="Ruttkowski B."/>
            <person name="Beck T."/>
            <person name="Vogl C."/>
            <person name="Tomley F."/>
            <person name="Blake D.P."/>
            <person name="Joachim A."/>
        </authorList>
    </citation>
    <scope>NUCLEOTIDE SEQUENCE [LARGE SCALE GENOMIC DNA]</scope>
    <source>
        <strain evidence="3 4">Wien I</strain>
    </source>
</reference>
<name>A0A2C6L406_9APIC</name>
<dbReference type="Proteomes" id="UP000221165">
    <property type="component" value="Unassembled WGS sequence"/>
</dbReference>
<dbReference type="GeneID" id="94427086"/>
<proteinExistence type="predicted"/>
<feature type="region of interest" description="Disordered" evidence="1">
    <location>
        <begin position="13"/>
        <end position="33"/>
    </location>
</feature>
<feature type="region of interest" description="Disordered" evidence="1">
    <location>
        <begin position="386"/>
        <end position="413"/>
    </location>
</feature>
<keyword evidence="2 3" id="KW-0812">Transmembrane</keyword>
<feature type="transmembrane region" description="Helical" evidence="2">
    <location>
        <begin position="136"/>
        <end position="159"/>
    </location>
</feature>
<keyword evidence="4" id="KW-1185">Reference proteome</keyword>
<keyword evidence="2" id="KW-1133">Transmembrane helix</keyword>
<keyword evidence="2" id="KW-0472">Membrane</keyword>
<dbReference type="RefSeq" id="XP_067924149.1">
    <property type="nucleotide sequence ID" value="XM_068063875.1"/>
</dbReference>
<evidence type="ECO:0000313" key="4">
    <source>
        <dbReference type="Proteomes" id="UP000221165"/>
    </source>
</evidence>